<comment type="caution">
    <text evidence="3">The sequence shown here is derived from an EMBL/GenBank/DDBJ whole genome shotgun (WGS) entry which is preliminary data.</text>
</comment>
<feature type="compositionally biased region" description="Basic residues" evidence="2">
    <location>
        <begin position="260"/>
        <end position="269"/>
    </location>
</feature>
<feature type="coiled-coil region" evidence="1">
    <location>
        <begin position="297"/>
        <end position="338"/>
    </location>
</feature>
<feature type="compositionally biased region" description="Basic and acidic residues" evidence="2">
    <location>
        <begin position="249"/>
        <end position="259"/>
    </location>
</feature>
<feature type="compositionally biased region" description="Polar residues" evidence="2">
    <location>
        <begin position="270"/>
        <end position="280"/>
    </location>
</feature>
<organism evidence="3 4">
    <name type="scientific">Plakobranchus ocellatus</name>
    <dbReference type="NCBI Taxonomy" id="259542"/>
    <lineage>
        <taxon>Eukaryota</taxon>
        <taxon>Metazoa</taxon>
        <taxon>Spiralia</taxon>
        <taxon>Lophotrochozoa</taxon>
        <taxon>Mollusca</taxon>
        <taxon>Gastropoda</taxon>
        <taxon>Heterobranchia</taxon>
        <taxon>Euthyneura</taxon>
        <taxon>Panpulmonata</taxon>
        <taxon>Sacoglossa</taxon>
        <taxon>Placobranchoidea</taxon>
        <taxon>Plakobranchidae</taxon>
        <taxon>Plakobranchus</taxon>
    </lineage>
</organism>
<keyword evidence="1" id="KW-0175">Coiled coil</keyword>
<feature type="region of interest" description="Disordered" evidence="2">
    <location>
        <begin position="242"/>
        <end position="291"/>
    </location>
</feature>
<gene>
    <name evidence="3" type="ORF">PoB_004186600</name>
</gene>
<evidence type="ECO:0000313" key="4">
    <source>
        <dbReference type="Proteomes" id="UP000735302"/>
    </source>
</evidence>
<dbReference type="AlphaFoldDB" id="A0AAV4B957"/>
<proteinExistence type="predicted"/>
<sequence>MRFNRNRRAGRHGFIQFVLRLRPSDQRFASQVRPLTVLHLRFGLALCETISPKDVFYHFFLQMCPLTASHFIGRAFKVNDYVEENFHQAIDQILVTMHEILYDTVNLDELSCFGSVGMPVVSMRLEPCFQPTGGHLVFRMTPDRDNLQRKVMRDYKDILTLEDVRNILLDRPSEATEIYRPNFIQNGIPNPAFLAINLFPFGATSISKIWVAKRITAQVQKTARLNGPTDRLEKMIRRTLARGKAQTLSDEKQEEEKATEKKKKTKKRLSTTQLDWQSQGAMDEATRQENADDAAYRQEGEAFNKRMREELSELEENLAKTREELAKNEKELIRKREQCGGGTKLNIFGCGHGVCTGCFINGTSCCPVCEDDDHIKFYNVPISCYDMLQDTSLNISGDCSYTAFFGLREEYEFLKGLLYKKSARVAAPGLSNVSAICLLTDIVGLNAMVLLNLFYACAPLTNVVLLDALTVLHLRFGLTLCETTSPKDVFYHFFCKCAR</sequence>
<name>A0AAV4B957_9GAST</name>
<protein>
    <submittedName>
        <fullName evidence="3">Uncharacterized protein</fullName>
    </submittedName>
</protein>
<dbReference type="EMBL" id="BLXT01004605">
    <property type="protein sequence ID" value="GFO15361.1"/>
    <property type="molecule type" value="Genomic_DNA"/>
</dbReference>
<evidence type="ECO:0000256" key="2">
    <source>
        <dbReference type="SAM" id="MobiDB-lite"/>
    </source>
</evidence>
<accession>A0AAV4B957</accession>
<evidence type="ECO:0000256" key="1">
    <source>
        <dbReference type="SAM" id="Coils"/>
    </source>
</evidence>
<dbReference type="Proteomes" id="UP000735302">
    <property type="component" value="Unassembled WGS sequence"/>
</dbReference>
<keyword evidence="4" id="KW-1185">Reference proteome</keyword>
<evidence type="ECO:0000313" key="3">
    <source>
        <dbReference type="EMBL" id="GFO15361.1"/>
    </source>
</evidence>
<reference evidence="3 4" key="1">
    <citation type="journal article" date="2021" name="Elife">
        <title>Chloroplast acquisition without the gene transfer in kleptoplastic sea slugs, Plakobranchus ocellatus.</title>
        <authorList>
            <person name="Maeda T."/>
            <person name="Takahashi S."/>
            <person name="Yoshida T."/>
            <person name="Shimamura S."/>
            <person name="Takaki Y."/>
            <person name="Nagai Y."/>
            <person name="Toyoda A."/>
            <person name="Suzuki Y."/>
            <person name="Arimoto A."/>
            <person name="Ishii H."/>
            <person name="Satoh N."/>
            <person name="Nishiyama T."/>
            <person name="Hasebe M."/>
            <person name="Maruyama T."/>
            <person name="Minagawa J."/>
            <person name="Obokata J."/>
            <person name="Shigenobu S."/>
        </authorList>
    </citation>
    <scope>NUCLEOTIDE SEQUENCE [LARGE SCALE GENOMIC DNA]</scope>
</reference>